<proteinExistence type="predicted"/>
<reference evidence="1 2" key="1">
    <citation type="submission" date="2023-10" db="EMBL/GenBank/DDBJ databases">
        <authorList>
            <person name="Robby Concha-Eloko"/>
            <person name="Pilar Barberan- Martinez"/>
            <person name="Rafael Sanjuan"/>
            <person name="Pilar Domingo-Calap"/>
        </authorList>
    </citation>
    <scope>NUCLEOTIDE SEQUENCE [LARGE SCALE GENOMIC DNA]</scope>
</reference>
<accession>A0AAV1MD61</accession>
<protein>
    <submittedName>
        <fullName evidence="1">Uncharacterized protein</fullName>
    </submittedName>
</protein>
<sequence>MASIVKVRYEPTAATLAVSPFVRHAHRYFVPGETYSARLPVRGEIDPHGFSVTDNDELWVDVNSFGDVVVTRLGYGFIVVQ</sequence>
<dbReference type="Proteomes" id="UP001497582">
    <property type="component" value="Chromosome"/>
</dbReference>
<dbReference type="EMBL" id="OY978775">
    <property type="protein sequence ID" value="CAK6595711.1"/>
    <property type="molecule type" value="Genomic_DNA"/>
</dbReference>
<gene>
    <name evidence="1" type="ORF">K25PH129C1_LOCUS14</name>
</gene>
<organism evidence="1 2">
    <name type="scientific">Klebsiella phage vB_Kpn_K25PH129C1</name>
    <dbReference type="NCBI Taxonomy" id="3071630"/>
    <lineage>
        <taxon>Viruses</taxon>
        <taxon>Duplodnaviria</taxon>
        <taxon>Heunggongvirae</taxon>
        <taxon>Uroviricota</taxon>
        <taxon>Caudoviricetes</taxon>
        <taxon>Autographivirales</taxon>
        <taxon>Autoscriptoviridae</taxon>
        <taxon>Slopekvirinae</taxon>
        <taxon>Drulisvirus</taxon>
        <taxon>Drulisvirus K25PH129C1</taxon>
    </lineage>
</organism>
<name>A0AAV1MD61_9CAUD</name>
<keyword evidence="2" id="KW-1185">Reference proteome</keyword>
<evidence type="ECO:0000313" key="2">
    <source>
        <dbReference type="Proteomes" id="UP001497582"/>
    </source>
</evidence>
<evidence type="ECO:0000313" key="1">
    <source>
        <dbReference type="EMBL" id="CAK6595711.1"/>
    </source>
</evidence>